<dbReference type="EMBL" id="KV419405">
    <property type="protein sequence ID" value="KZS94149.1"/>
    <property type="molecule type" value="Genomic_DNA"/>
</dbReference>
<dbReference type="Proteomes" id="UP000076722">
    <property type="component" value="Unassembled WGS sequence"/>
</dbReference>
<reference evidence="2 3" key="1">
    <citation type="journal article" date="2016" name="Mol. Biol. Evol.">
        <title>Comparative Genomics of Early-Diverging Mushroom-Forming Fungi Provides Insights into the Origins of Lignocellulose Decay Capabilities.</title>
        <authorList>
            <person name="Nagy L.G."/>
            <person name="Riley R."/>
            <person name="Tritt A."/>
            <person name="Adam C."/>
            <person name="Daum C."/>
            <person name="Floudas D."/>
            <person name="Sun H."/>
            <person name="Yadav J.S."/>
            <person name="Pangilinan J."/>
            <person name="Larsson K.H."/>
            <person name="Matsuura K."/>
            <person name="Barry K."/>
            <person name="Labutti K."/>
            <person name="Kuo R."/>
            <person name="Ohm R.A."/>
            <person name="Bhattacharya S.S."/>
            <person name="Shirouzu T."/>
            <person name="Yoshinaga Y."/>
            <person name="Martin F.M."/>
            <person name="Grigoriev I.V."/>
            <person name="Hibbett D.S."/>
        </authorList>
    </citation>
    <scope>NUCLEOTIDE SEQUENCE [LARGE SCALE GENOMIC DNA]</scope>
    <source>
        <strain evidence="2 3">HHB9708</strain>
    </source>
</reference>
<evidence type="ECO:0000256" key="1">
    <source>
        <dbReference type="SAM" id="MobiDB-lite"/>
    </source>
</evidence>
<organism evidence="2 3">
    <name type="scientific">Sistotremastrum niveocremeum HHB9708</name>
    <dbReference type="NCBI Taxonomy" id="1314777"/>
    <lineage>
        <taxon>Eukaryota</taxon>
        <taxon>Fungi</taxon>
        <taxon>Dikarya</taxon>
        <taxon>Basidiomycota</taxon>
        <taxon>Agaricomycotina</taxon>
        <taxon>Agaricomycetes</taxon>
        <taxon>Sistotremastrales</taxon>
        <taxon>Sistotremastraceae</taxon>
        <taxon>Sertulicium</taxon>
        <taxon>Sertulicium niveocremeum</taxon>
    </lineage>
</organism>
<feature type="compositionally biased region" description="Low complexity" evidence="1">
    <location>
        <begin position="55"/>
        <end position="77"/>
    </location>
</feature>
<evidence type="ECO:0000313" key="2">
    <source>
        <dbReference type="EMBL" id="KZS94149.1"/>
    </source>
</evidence>
<feature type="compositionally biased region" description="Polar residues" evidence="1">
    <location>
        <begin position="420"/>
        <end position="444"/>
    </location>
</feature>
<accession>A0A164VGY7</accession>
<gene>
    <name evidence="2" type="ORF">SISNIDRAFT_465677</name>
</gene>
<feature type="region of interest" description="Disordered" evidence="1">
    <location>
        <begin position="55"/>
        <end position="103"/>
    </location>
</feature>
<proteinExistence type="predicted"/>
<keyword evidence="3" id="KW-1185">Reference proteome</keyword>
<protein>
    <submittedName>
        <fullName evidence="2">Uncharacterized protein</fullName>
    </submittedName>
</protein>
<name>A0A164VGY7_9AGAM</name>
<evidence type="ECO:0000313" key="3">
    <source>
        <dbReference type="Proteomes" id="UP000076722"/>
    </source>
</evidence>
<feature type="region of interest" description="Disordered" evidence="1">
    <location>
        <begin position="294"/>
        <end position="316"/>
    </location>
</feature>
<feature type="compositionally biased region" description="Polar residues" evidence="1">
    <location>
        <begin position="451"/>
        <end position="475"/>
    </location>
</feature>
<feature type="compositionally biased region" description="Low complexity" evidence="1">
    <location>
        <begin position="387"/>
        <end position="402"/>
    </location>
</feature>
<feature type="region of interest" description="Disordered" evidence="1">
    <location>
        <begin position="378"/>
        <end position="475"/>
    </location>
</feature>
<dbReference type="AlphaFoldDB" id="A0A164VGY7"/>
<sequence length="508" mass="54082">MSAIQSHTQIAPTFEASLNVDTRNVPLSLQQQQPRQFPHSMGGPQTMMFPNATQQQFMQSQHSIQSVQQQQSAARAQGMGPLAGSRGPMGPSPAGAQSNQAQSLTNGPAQFNSMEPRDMANLMMQNSGGSMTMPMSGLPSQAPFPSALVAQSQGPIQGPAMQRRMAVNPQGTSIGVSHTASQRHTPMNIASQGMGIGMGLGPATSLPIRTQTAAPQQMGQSMRIPQNVQNVPNMQNIQQADLQRMFAQQQQQQGSPALRAQQRPVGQGQQVQAFQQHFAAAEMATQNGLVRPMSTQPTGQRMIPQGGQSMPHHPGHMVNSQQFVNVSVSARAPNSSAQHLVPSLNQPPVLAQANPAALQSMQQRTRTPYQAGLSTPSLVHATHHPRPQSSHASPPSRPPSHAGTPVLASASAPNGVPMRAQQSTPEVFPGGSNTIFQNALSHNNGARMPQNDPSPTQYRFDRPSTTGPSGVQTHLQSPSQQHQAVARGQQPAFLPKIGVKQFPLHVGV</sequence>